<evidence type="ECO:0000313" key="2">
    <source>
        <dbReference type="EMBL" id="KZS19732.1"/>
    </source>
</evidence>
<proteinExistence type="predicted"/>
<dbReference type="PANTHER" id="PTHR47331:SF5">
    <property type="entry name" value="RIBONUCLEASE H"/>
    <property type="match status" value="1"/>
</dbReference>
<reference evidence="2 3" key="1">
    <citation type="submission" date="2016-03" db="EMBL/GenBank/DDBJ databases">
        <title>EvidentialGene: Evidence-directed Construction of Genes on Genomes.</title>
        <authorList>
            <person name="Gilbert D.G."/>
            <person name="Choi J.-H."/>
            <person name="Mockaitis K."/>
            <person name="Colbourne J."/>
            <person name="Pfrender M."/>
        </authorList>
    </citation>
    <scope>NUCLEOTIDE SEQUENCE [LARGE SCALE GENOMIC DNA]</scope>
    <source>
        <strain evidence="2 3">Xinb3</strain>
        <tissue evidence="2">Complete organism</tissue>
    </source>
</reference>
<dbReference type="STRING" id="35525.A0A162QJ65"/>
<keyword evidence="3" id="KW-1185">Reference proteome</keyword>
<feature type="region of interest" description="Disordered" evidence="1">
    <location>
        <begin position="436"/>
        <end position="464"/>
    </location>
</feature>
<feature type="compositionally biased region" description="Basic and acidic residues" evidence="1">
    <location>
        <begin position="182"/>
        <end position="195"/>
    </location>
</feature>
<dbReference type="OrthoDB" id="6380082at2759"/>
<evidence type="ECO:0000256" key="1">
    <source>
        <dbReference type="SAM" id="MobiDB-lite"/>
    </source>
</evidence>
<feature type="region of interest" description="Disordered" evidence="1">
    <location>
        <begin position="104"/>
        <end position="195"/>
    </location>
</feature>
<accession>A0A162QJ65</accession>
<dbReference type="InterPro" id="IPR005312">
    <property type="entry name" value="DUF1759"/>
</dbReference>
<dbReference type="EMBL" id="LRGB01000327">
    <property type="protein sequence ID" value="KZS19732.1"/>
    <property type="molecule type" value="Genomic_DNA"/>
</dbReference>
<dbReference type="Pfam" id="PF03564">
    <property type="entry name" value="DUF1759"/>
    <property type="match status" value="1"/>
</dbReference>
<feature type="compositionally biased region" description="Low complexity" evidence="1">
    <location>
        <begin position="157"/>
        <end position="171"/>
    </location>
</feature>
<dbReference type="PANTHER" id="PTHR47331">
    <property type="entry name" value="PHD-TYPE DOMAIN-CONTAINING PROTEIN"/>
    <property type="match status" value="1"/>
</dbReference>
<gene>
    <name evidence="2" type="ORF">APZ42_013744</name>
</gene>
<dbReference type="Proteomes" id="UP000076858">
    <property type="component" value="Unassembled WGS sequence"/>
</dbReference>
<name>A0A162QJ65_9CRUS</name>
<evidence type="ECO:0000313" key="3">
    <source>
        <dbReference type="Proteomes" id="UP000076858"/>
    </source>
</evidence>
<protein>
    <submittedName>
        <fullName evidence="2">Uncharacterized protein</fullName>
    </submittedName>
</protein>
<organism evidence="2 3">
    <name type="scientific">Daphnia magna</name>
    <dbReference type="NCBI Taxonomy" id="35525"/>
    <lineage>
        <taxon>Eukaryota</taxon>
        <taxon>Metazoa</taxon>
        <taxon>Ecdysozoa</taxon>
        <taxon>Arthropoda</taxon>
        <taxon>Crustacea</taxon>
        <taxon>Branchiopoda</taxon>
        <taxon>Diplostraca</taxon>
        <taxon>Cladocera</taxon>
        <taxon>Anomopoda</taxon>
        <taxon>Daphniidae</taxon>
        <taxon>Daphnia</taxon>
    </lineage>
</organism>
<dbReference type="AlphaFoldDB" id="A0A162QJ65"/>
<comment type="caution">
    <text evidence="2">The sequence shown here is derived from an EMBL/GenBank/DDBJ whole genome shotgun (WGS) entry which is preliminary data.</text>
</comment>
<sequence>MEDAVAVERIRKGKLVRRNLRRQITLSCSIIQKTIGDYGSRGTIQGLVDHVQQLLSEADDLNTSLTLGTSNAEVNEQYRIHLTYVQQVGVVTEDFRLYKEARVGDATTRAGSERSMAQCSTRSSHRDQPFVHGRTTHSPHNPQPHASPLVRLHDIPSQQQSQRSSSPAESQHSSRRSHPSPHHGDSTSEELKEAEKALEKLKPIGKESEGQEMDGRRTDINRWCQEQQRQHDDEHQEELAPDGWINGKRSTIKAELGYFGGQALQWFTWIDLFRALVHDTGRTAAENLAILRRHLRGDCADIVYGLGGGDSAYIEALCRLKETYGRRDVMTAAILQALGRLEIGKGDPSFFRRFAEKTRTYLFDLNRIDEAASADVIERVCLKLQLPDRLAWNEGRGSGMEKRSLLTFGQWLCGRAAAFQNAHSLAAEQIHSHSGKQQHRPFVQTHSTSTGVDRRKSTPKWNGGGGNWRGGGKPFCFRCEGSHRLETCGEFKSLSTKDRLFFCIRRKLCFICFWASHSSRDCNSKKPCSFPGCKHWHHPLLHEETEVPVTEVRPTTALANSLPGMTAVAMIHLDILDTDGRAVRANVFVDEGSDSTLFSEGFIRRLRLVRESETLAVDGAGAIRSNYLSQRVSIKLRLPSGDIVTVVGSTMPTVASPVPMVDWSKLKVRWKHLEDLPIEPSGGRVDILLGSDVVHMTTAIESRIRRDYEPTACRTRLGWIVRGAIGSWDSSRVVRSHTIFSTSNDVDLLSPQIKRFCDTEDFEVGYEAPMLWKPGKPSLPNNRVLAENRLESLLRRFQTDPEFEVSYRKAMEKNFEEGYAVVVEEVNERPEYYLAHHGVNNGGKTRVVFDAAARFRGKCLNDSLFSGPALQTPLPAVIIRQTRFTGCESGYAMEEFRAYVRLLRNAK</sequence>